<evidence type="ECO:0000313" key="1">
    <source>
        <dbReference type="EMBL" id="PQV65289.1"/>
    </source>
</evidence>
<organism evidence="1 2">
    <name type="scientific">Abditibacterium utsteinense</name>
    <dbReference type="NCBI Taxonomy" id="1960156"/>
    <lineage>
        <taxon>Bacteria</taxon>
        <taxon>Pseudomonadati</taxon>
        <taxon>Abditibacteriota</taxon>
        <taxon>Abditibacteriia</taxon>
        <taxon>Abditibacteriales</taxon>
        <taxon>Abditibacteriaceae</taxon>
        <taxon>Abditibacterium</taxon>
    </lineage>
</organism>
<gene>
    <name evidence="1" type="ORF">B1R32_10127</name>
</gene>
<name>A0A2S8SX01_9BACT</name>
<dbReference type="AlphaFoldDB" id="A0A2S8SX01"/>
<evidence type="ECO:0000313" key="2">
    <source>
        <dbReference type="Proteomes" id="UP000237684"/>
    </source>
</evidence>
<dbReference type="Proteomes" id="UP000237684">
    <property type="component" value="Unassembled WGS sequence"/>
</dbReference>
<proteinExistence type="predicted"/>
<reference evidence="1 2" key="1">
    <citation type="journal article" date="2018" name="Syst. Appl. Microbiol.">
        <title>Abditibacterium utsteinense sp. nov., the first cultivated member of candidate phylum FBP, isolated from ice-free Antarctic soil samples.</title>
        <authorList>
            <person name="Tahon G."/>
            <person name="Tytgat B."/>
            <person name="Lebbe L."/>
            <person name="Carlier A."/>
            <person name="Willems A."/>
        </authorList>
    </citation>
    <scope>NUCLEOTIDE SEQUENCE [LARGE SCALE GENOMIC DNA]</scope>
    <source>
        <strain evidence="1 2">LMG 29911</strain>
    </source>
</reference>
<accession>A0A2S8SX01</accession>
<sequence length="54" mass="6176">MKEETRFSSVIPSFFVESTPIFKIRNTGYLAVDFFAIQLGIGWVDARDHPTLAR</sequence>
<dbReference type="EMBL" id="NIGF01000001">
    <property type="protein sequence ID" value="PQV65289.1"/>
    <property type="molecule type" value="Genomic_DNA"/>
</dbReference>
<comment type="caution">
    <text evidence="1">The sequence shown here is derived from an EMBL/GenBank/DDBJ whole genome shotgun (WGS) entry which is preliminary data.</text>
</comment>
<protein>
    <submittedName>
        <fullName evidence="1">Uncharacterized protein</fullName>
    </submittedName>
</protein>
<dbReference type="InParanoid" id="A0A2S8SX01"/>
<keyword evidence="2" id="KW-1185">Reference proteome</keyword>